<evidence type="ECO:0000313" key="6">
    <source>
        <dbReference type="Proteomes" id="UP000799444"/>
    </source>
</evidence>
<comment type="caution">
    <text evidence="5">The sequence shown here is derived from an EMBL/GenBank/DDBJ whole genome shotgun (WGS) entry which is preliminary data.</text>
</comment>
<dbReference type="Pfam" id="PF04082">
    <property type="entry name" value="Fungal_trans"/>
    <property type="match status" value="1"/>
</dbReference>
<accession>A0A9P4V0N2</accession>
<evidence type="ECO:0000256" key="1">
    <source>
        <dbReference type="ARBA" id="ARBA00004123"/>
    </source>
</evidence>
<dbReference type="PROSITE" id="PS00463">
    <property type="entry name" value="ZN2_CY6_FUNGAL_1"/>
    <property type="match status" value="1"/>
</dbReference>
<keyword evidence="6" id="KW-1185">Reference proteome</keyword>
<dbReference type="CDD" id="cd00067">
    <property type="entry name" value="GAL4"/>
    <property type="match status" value="1"/>
</dbReference>
<dbReference type="EMBL" id="ML996178">
    <property type="protein sequence ID" value="KAF2732346.1"/>
    <property type="molecule type" value="Genomic_DNA"/>
</dbReference>
<dbReference type="Proteomes" id="UP000799444">
    <property type="component" value="Unassembled WGS sequence"/>
</dbReference>
<dbReference type="InterPro" id="IPR036864">
    <property type="entry name" value="Zn2-C6_fun-type_DNA-bd_sf"/>
</dbReference>
<sequence>MTRTGFPERLRMSYQARRLNTSYRRNGKLQSCEPCRKGKLRCDHMMPTCGRCARRNKPEQCVYHPAPLTKTNTIPTPEATEASSTEGTTVHTAELNSESLSTLHFPPFEDPPPQARVARASSLPAHPRAAPNDGHVSIEGFLDGLRRPLPDQQRSDGRFLQNDLNAALTSHTAILSENEGSIGIFPPAPNSHIPQSHIDKGALVLGLLKDLPTFEKYIAKWFSLTRGVILIEPMLEIWTQGLWSTWHKTLDTQKQDAMAHMSSVVWANTVTPLQGLLKRSTTPGEFFPRTTGKGLRWEVVGIIFSLVGMLAQSLQDGDPIFCTHDQPPIDRSALALRMNQAAECCLEFCNDFDILNDLYLWFLYEYTVLCCSLHSKGSYTNWQKASYLCGALMAFGLHEEIKVDDNTPFFMAELRKRVFICSYENDKYTSAFVGRPPRLVRQYCRIQLPLDLSDAQLMSDGTDLDNAVGSLDGQGWNQDGHVGRSTFARIFASNALVLEEILEISLGDLPSEEIVRRAVDIESRIIRLWENYPSFLRIDPNNSWDIRKAPVESLFLIYIRLGDLGHHFLLQRTLIKKAGADSGKLLAVSREILTAILVLINNRDSMREFQMDFYQLLSMYGIPSGAVIGVELLHQEQETSALPLVNPLPRSDTVQDLSVLVACLGSIRPDSGGYAICERGRKFLKCILDKVLDPSHSVVRLGSNAGVEEVADTTFTNPLFQPGNDGEFMRWLENMEWEQESWVNFN</sequence>
<dbReference type="AlphaFoldDB" id="A0A9P4V0N2"/>
<dbReference type="Gene3D" id="4.10.240.10">
    <property type="entry name" value="Zn(2)-C6 fungal-type DNA-binding domain"/>
    <property type="match status" value="1"/>
</dbReference>
<organism evidence="5 6">
    <name type="scientific">Polyplosphaeria fusca</name>
    <dbReference type="NCBI Taxonomy" id="682080"/>
    <lineage>
        <taxon>Eukaryota</taxon>
        <taxon>Fungi</taxon>
        <taxon>Dikarya</taxon>
        <taxon>Ascomycota</taxon>
        <taxon>Pezizomycotina</taxon>
        <taxon>Dothideomycetes</taxon>
        <taxon>Pleosporomycetidae</taxon>
        <taxon>Pleosporales</taxon>
        <taxon>Tetraplosphaeriaceae</taxon>
        <taxon>Polyplosphaeria</taxon>
    </lineage>
</organism>
<dbReference type="InterPro" id="IPR001138">
    <property type="entry name" value="Zn2Cys6_DnaBD"/>
</dbReference>
<reference evidence="5" key="1">
    <citation type="journal article" date="2020" name="Stud. Mycol.">
        <title>101 Dothideomycetes genomes: a test case for predicting lifestyles and emergence of pathogens.</title>
        <authorList>
            <person name="Haridas S."/>
            <person name="Albert R."/>
            <person name="Binder M."/>
            <person name="Bloem J."/>
            <person name="Labutti K."/>
            <person name="Salamov A."/>
            <person name="Andreopoulos B."/>
            <person name="Baker S."/>
            <person name="Barry K."/>
            <person name="Bills G."/>
            <person name="Bluhm B."/>
            <person name="Cannon C."/>
            <person name="Castanera R."/>
            <person name="Culley D."/>
            <person name="Daum C."/>
            <person name="Ezra D."/>
            <person name="Gonzalez J."/>
            <person name="Henrissat B."/>
            <person name="Kuo A."/>
            <person name="Liang C."/>
            <person name="Lipzen A."/>
            <person name="Lutzoni F."/>
            <person name="Magnuson J."/>
            <person name="Mondo S."/>
            <person name="Nolan M."/>
            <person name="Ohm R."/>
            <person name="Pangilinan J."/>
            <person name="Park H.-J."/>
            <person name="Ramirez L."/>
            <person name="Alfaro M."/>
            <person name="Sun H."/>
            <person name="Tritt A."/>
            <person name="Yoshinaga Y."/>
            <person name="Zwiers L.-H."/>
            <person name="Turgeon B."/>
            <person name="Goodwin S."/>
            <person name="Spatafora J."/>
            <person name="Crous P."/>
            <person name="Grigoriev I."/>
        </authorList>
    </citation>
    <scope>NUCLEOTIDE SEQUENCE</scope>
    <source>
        <strain evidence="5">CBS 125425</strain>
    </source>
</reference>
<dbReference type="CDD" id="cd12148">
    <property type="entry name" value="fungal_TF_MHR"/>
    <property type="match status" value="1"/>
</dbReference>
<dbReference type="PROSITE" id="PS50048">
    <property type="entry name" value="ZN2_CY6_FUNGAL_2"/>
    <property type="match status" value="1"/>
</dbReference>
<keyword evidence="2" id="KW-0479">Metal-binding</keyword>
<dbReference type="GO" id="GO:0006351">
    <property type="term" value="P:DNA-templated transcription"/>
    <property type="evidence" value="ECO:0007669"/>
    <property type="project" value="InterPro"/>
</dbReference>
<protein>
    <recommendedName>
        <fullName evidence="4">Zn(2)-C6 fungal-type domain-containing protein</fullName>
    </recommendedName>
</protein>
<evidence type="ECO:0000313" key="5">
    <source>
        <dbReference type="EMBL" id="KAF2732346.1"/>
    </source>
</evidence>
<dbReference type="GO" id="GO:0005634">
    <property type="term" value="C:nucleus"/>
    <property type="evidence" value="ECO:0007669"/>
    <property type="project" value="UniProtKB-SubCell"/>
</dbReference>
<dbReference type="GO" id="GO:0000981">
    <property type="term" value="F:DNA-binding transcription factor activity, RNA polymerase II-specific"/>
    <property type="evidence" value="ECO:0007669"/>
    <property type="project" value="InterPro"/>
</dbReference>
<dbReference type="InterPro" id="IPR007219">
    <property type="entry name" value="XnlR_reg_dom"/>
</dbReference>
<evidence type="ECO:0000259" key="4">
    <source>
        <dbReference type="PROSITE" id="PS50048"/>
    </source>
</evidence>
<dbReference type="OrthoDB" id="4898680at2759"/>
<dbReference type="GO" id="GO:0003677">
    <property type="term" value="F:DNA binding"/>
    <property type="evidence" value="ECO:0007669"/>
    <property type="project" value="InterPro"/>
</dbReference>
<name>A0A9P4V0N2_9PLEO</name>
<dbReference type="GO" id="GO:0008270">
    <property type="term" value="F:zinc ion binding"/>
    <property type="evidence" value="ECO:0007669"/>
    <property type="project" value="InterPro"/>
</dbReference>
<evidence type="ECO:0000256" key="2">
    <source>
        <dbReference type="ARBA" id="ARBA00022723"/>
    </source>
</evidence>
<dbReference type="PANTHER" id="PTHR31001:SF40">
    <property type="entry name" value="ZN(II)2CYS6 TRANSCRIPTION FACTOR (EUROFUNG)"/>
    <property type="match status" value="1"/>
</dbReference>
<dbReference type="SMART" id="SM00066">
    <property type="entry name" value="GAL4"/>
    <property type="match status" value="1"/>
</dbReference>
<dbReference type="SUPFAM" id="SSF57701">
    <property type="entry name" value="Zn2/Cys6 DNA-binding domain"/>
    <property type="match status" value="1"/>
</dbReference>
<comment type="subcellular location">
    <subcellularLocation>
        <location evidence="1">Nucleus</location>
    </subcellularLocation>
</comment>
<proteinExistence type="predicted"/>
<gene>
    <name evidence="5" type="ORF">EJ04DRAFT_470224</name>
</gene>
<feature type="domain" description="Zn(2)-C6 fungal-type" evidence="4">
    <location>
        <begin position="31"/>
        <end position="63"/>
    </location>
</feature>
<dbReference type="Pfam" id="PF00172">
    <property type="entry name" value="Zn_clus"/>
    <property type="match status" value="1"/>
</dbReference>
<dbReference type="InterPro" id="IPR050613">
    <property type="entry name" value="Sec_Metabolite_Reg"/>
</dbReference>
<evidence type="ECO:0000256" key="3">
    <source>
        <dbReference type="ARBA" id="ARBA00023242"/>
    </source>
</evidence>
<dbReference type="PANTHER" id="PTHR31001">
    <property type="entry name" value="UNCHARACTERIZED TRANSCRIPTIONAL REGULATORY PROTEIN"/>
    <property type="match status" value="1"/>
</dbReference>
<keyword evidence="3" id="KW-0539">Nucleus</keyword>